<accession>A0A2X2JLN5</accession>
<evidence type="ECO:0000313" key="2">
    <source>
        <dbReference type="Proteomes" id="UP000251241"/>
    </source>
</evidence>
<dbReference type="Proteomes" id="UP000251241">
    <property type="component" value="Unassembled WGS sequence"/>
</dbReference>
<dbReference type="RefSeq" id="WP_112375257.1">
    <property type="nucleotide sequence ID" value="NZ_CP069793.1"/>
</dbReference>
<protein>
    <submittedName>
        <fullName evidence="1">Uncharacterized protein</fullName>
    </submittedName>
</protein>
<proteinExistence type="predicted"/>
<dbReference type="EMBL" id="UAUU01000009">
    <property type="protein sequence ID" value="SPZ88335.1"/>
    <property type="molecule type" value="Genomic_DNA"/>
</dbReference>
<reference evidence="1 2" key="1">
    <citation type="submission" date="2018-06" db="EMBL/GenBank/DDBJ databases">
        <authorList>
            <consortium name="Pathogen Informatics"/>
            <person name="Doyle S."/>
        </authorList>
    </citation>
    <scope>NUCLEOTIDE SEQUENCE [LARGE SCALE GENOMIC DNA]</scope>
    <source>
        <strain evidence="1 2">NCTC11343</strain>
    </source>
</reference>
<dbReference type="AlphaFoldDB" id="A0A2X2JLN5"/>
<gene>
    <name evidence="1" type="ORF">NCTC11343_03428</name>
</gene>
<evidence type="ECO:0000313" key="1">
    <source>
        <dbReference type="EMBL" id="SPZ88335.1"/>
    </source>
</evidence>
<name>A0A2X2JLN5_SPHMU</name>
<sequence length="416" mass="46162">MLKAAALYLVLVISLIVSVLLGSLIYLAFFFRDQDARFNRKEQLRQQIDAGYSLVTSTNFPYALDTALTNITQQGDSVYLSRYEWGLYDIAVVRAHMQRDSLMKTALLGPAPTDSTVLYITDEDRPVSVSGETVIKGTAFIPKSGVRPSYVDGEYFKGNEKIVEGKSKDSDRQMQALNTKRLTALQALLKQDSLRGEMMPIGTTNKNPFHQRTLRYHLRAGQGQISDSLMGNIQLLSDTTIVIPAAAFLQDILVIAPCIRIEKGFKGAAQFFATDSLILEDNVSLQYPSTAAVIGAEGKGISLSIGNNCNIAGTVLLYEPKRSDMPSAASLGKDCKIQGDLIVYGLLDYSKGLEVVGRTACYRFLYKSPSSMYENFLVNIKFDRSKLSPHFLTSYLLISDQKKQINKPLKWYNYGS</sequence>
<dbReference type="GeneID" id="97183292"/>
<organism evidence="1 2">
    <name type="scientific">Sphingobacterium multivorum</name>
    <dbReference type="NCBI Taxonomy" id="28454"/>
    <lineage>
        <taxon>Bacteria</taxon>
        <taxon>Pseudomonadati</taxon>
        <taxon>Bacteroidota</taxon>
        <taxon>Sphingobacteriia</taxon>
        <taxon>Sphingobacteriales</taxon>
        <taxon>Sphingobacteriaceae</taxon>
        <taxon>Sphingobacterium</taxon>
    </lineage>
</organism>